<evidence type="ECO:0000256" key="1">
    <source>
        <dbReference type="SAM" id="Phobius"/>
    </source>
</evidence>
<keyword evidence="3" id="KW-1185">Reference proteome</keyword>
<dbReference type="Proteomes" id="UP001460679">
    <property type="component" value="Chromosome"/>
</dbReference>
<dbReference type="RefSeq" id="WP_205498579.1">
    <property type="nucleotide sequence ID" value="NZ_CP148066.1"/>
</dbReference>
<keyword evidence="1" id="KW-1133">Transmembrane helix</keyword>
<accession>A0ABZ2RU99</accession>
<keyword evidence="1" id="KW-0812">Transmembrane</keyword>
<protein>
    <submittedName>
        <fullName evidence="2">Uncharacterized protein</fullName>
    </submittedName>
</protein>
<dbReference type="EMBL" id="CP148066">
    <property type="protein sequence ID" value="WXL28689.1"/>
    <property type="molecule type" value="Genomic_DNA"/>
</dbReference>
<evidence type="ECO:0000313" key="3">
    <source>
        <dbReference type="Proteomes" id="UP001460679"/>
    </source>
</evidence>
<gene>
    <name evidence="2" type="ORF">WG616_01555</name>
</gene>
<proteinExistence type="predicted"/>
<feature type="transmembrane region" description="Helical" evidence="1">
    <location>
        <begin position="20"/>
        <end position="40"/>
    </location>
</feature>
<sequence length="78" mass="8503">MENFKEIDDKIASKIEGGSLVAILTTLIPLGISLITNLLATIKATSSSEGELKTKDGNSFKWTNEAKESYVLPINYNL</sequence>
<reference evidence="2" key="1">
    <citation type="submission" date="2024-03" db="EMBL/GenBank/DDBJ databases">
        <title>Complete genome sequence of Mycoplasma gypis type strain B1/T1.</title>
        <authorList>
            <person name="Spergser J."/>
        </authorList>
    </citation>
    <scope>NUCLEOTIDE SEQUENCE [LARGE SCALE GENOMIC DNA]</scope>
    <source>
        <strain evidence="2">B1/T1</strain>
    </source>
</reference>
<keyword evidence="1" id="KW-0472">Membrane</keyword>
<evidence type="ECO:0000313" key="2">
    <source>
        <dbReference type="EMBL" id="WXL28689.1"/>
    </source>
</evidence>
<name>A0ABZ2RU99_9BACT</name>
<organism evidence="2 3">
    <name type="scientific">[Mycoplasma] gypis</name>
    <dbReference type="NCBI Taxonomy" id="92404"/>
    <lineage>
        <taxon>Bacteria</taxon>
        <taxon>Bacillati</taxon>
        <taxon>Mycoplasmatota</taxon>
        <taxon>Mycoplasmoidales</taxon>
        <taxon>Metamycoplasmataceae</taxon>
        <taxon>Metamycoplasma</taxon>
    </lineage>
</organism>